<dbReference type="Pfam" id="PF05935">
    <property type="entry name" value="Arylsulfotrans"/>
    <property type="match status" value="1"/>
</dbReference>
<reference evidence="2" key="1">
    <citation type="submission" date="2020-08" db="EMBL/GenBank/DDBJ databases">
        <title>Taxonomic study for Lactobacillus species isolated from hardwood bark.</title>
        <authorList>
            <person name="Tohno M."/>
            <person name="Tanizawa Y."/>
        </authorList>
    </citation>
    <scope>NUCLEOTIDE SEQUENCE</scope>
    <source>
        <strain evidence="2">B40</strain>
    </source>
</reference>
<protein>
    <submittedName>
        <fullName evidence="2">Arylsulfate sulfotransferase</fullName>
    </submittedName>
</protein>
<organism evidence="2 3">
    <name type="scientific">Lactobacillus corticis</name>
    <dbReference type="NCBI Taxonomy" id="2201249"/>
    <lineage>
        <taxon>Bacteria</taxon>
        <taxon>Bacillati</taxon>
        <taxon>Bacillota</taxon>
        <taxon>Bacilli</taxon>
        <taxon>Lactobacillales</taxon>
        <taxon>Lactobacillaceae</taxon>
        <taxon>Lactobacillus</taxon>
    </lineage>
</organism>
<keyword evidence="3" id="KW-1185">Reference proteome</keyword>
<dbReference type="Gene3D" id="2.60.40.3100">
    <property type="entry name" value="Arylsulphate sulphotransferase monomer, N-terminal domain"/>
    <property type="match status" value="1"/>
</dbReference>
<feature type="domain" description="Arylsulfotransferase N-terminal" evidence="1">
    <location>
        <begin position="94"/>
        <end position="174"/>
    </location>
</feature>
<dbReference type="InterPro" id="IPR010262">
    <property type="entry name" value="Arylsulfotransferase_bact"/>
</dbReference>
<comment type="caution">
    <text evidence="2">The sequence shown here is derived from an EMBL/GenBank/DDBJ whole genome shotgun (WGS) entry which is preliminary data.</text>
</comment>
<dbReference type="InterPro" id="IPR053143">
    <property type="entry name" value="Arylsulfate_ST"/>
</dbReference>
<dbReference type="InterPro" id="IPR035391">
    <property type="entry name" value="Arylsulfotran_N"/>
</dbReference>
<dbReference type="PANTHER" id="PTHR35340:SF5">
    <property type="entry name" value="ASST-DOMAIN-CONTAINING PROTEIN"/>
    <property type="match status" value="1"/>
</dbReference>
<evidence type="ECO:0000313" key="3">
    <source>
        <dbReference type="Proteomes" id="UP000677218"/>
    </source>
</evidence>
<dbReference type="Proteomes" id="UP000677218">
    <property type="component" value="Unassembled WGS sequence"/>
</dbReference>
<dbReference type="EMBL" id="BMAY01000003">
    <property type="protein sequence ID" value="GFZ26727.1"/>
    <property type="molecule type" value="Genomic_DNA"/>
</dbReference>
<dbReference type="Pfam" id="PF17425">
    <property type="entry name" value="Arylsulfotran_N"/>
    <property type="match status" value="1"/>
</dbReference>
<evidence type="ECO:0000313" key="2">
    <source>
        <dbReference type="EMBL" id="GFZ26727.1"/>
    </source>
</evidence>
<evidence type="ECO:0000259" key="1">
    <source>
        <dbReference type="Pfam" id="PF17425"/>
    </source>
</evidence>
<gene>
    <name evidence="2" type="ORF">LCB40_06070</name>
</gene>
<dbReference type="RefSeq" id="WP_212780418.1">
    <property type="nucleotide sequence ID" value="NZ_BMAY01000003.1"/>
</dbReference>
<dbReference type="GO" id="GO:0004062">
    <property type="term" value="F:aryl sulfotransferase activity"/>
    <property type="evidence" value="ECO:0007669"/>
    <property type="project" value="InterPro"/>
</dbReference>
<dbReference type="AlphaFoldDB" id="A0A916QJ98"/>
<sequence>MKKHYRPIAVIVLITGILLTGVWAYRHRQTLKPELIWKTTPVTNQTKIQKLNYQGLKVSTTSAVFNLKTQNAIDQRLTKLKKAKTYTLASPLLIANPYKTNTSGLYVYFKTSLPTKVTYRVRAKGYEDYSGTLYSKNGYQRIHENELIGAVAGVKNKITLTTTDKSGNQHSTTFEYIAPKLAKTDYNSYRLVYGPSSEKPSQGLFAMIGDKASKTRRSTYLIDNSGTIRAEFPIESYNSMRLNFRKHHMYYAISSGKIAVMNHVGQITAIINTKKQGYELHHDYIIQGNHLWALATSIKAKTKAKRVEDQIIKINIKTGKITKVIDLKQILPQLYRQATGLEKHSANRGLHDPVHLNTIQASKNSLVVSSRETSTIMKLGNVSGKVKIDYFISDKSVWQGVGNYSKYLLKQKGSFLNSAGQHTVMIEHSAKLKHGQYYLYMFNNNYAMMDSRPNFNWSAYTEMDRNNNTVKGNYSLYYKYLVDENNRTYKLIKEFRVPKSNYVASAQDYHGKIIIDSGLGGVFSEYDKNGKVIRSYYYRGSDRQTYRTIKYDFQNFF</sequence>
<name>A0A916QJ98_9LACO</name>
<accession>A0A916QJ98</accession>
<proteinExistence type="predicted"/>
<dbReference type="PANTHER" id="PTHR35340">
    <property type="entry name" value="PQQ ENZYME REPEAT PROTEIN-RELATED"/>
    <property type="match status" value="1"/>
</dbReference>
<dbReference type="InterPro" id="IPR038477">
    <property type="entry name" value="ASST_N_sf"/>
</dbReference>